<dbReference type="Proteomes" id="UP000019132">
    <property type="component" value="Unassembled WGS sequence"/>
</dbReference>
<dbReference type="VEuPathDB" id="FungiDB:PYU1_G001603"/>
<dbReference type="InParanoid" id="K3W9G2"/>
<dbReference type="PANTHER" id="PTHR35796">
    <property type="entry name" value="HYPOTHETICAL CYTOSOLIC PROTEIN"/>
    <property type="match status" value="1"/>
</dbReference>
<dbReference type="EnsemblProtists" id="PYU1_T001603">
    <property type="protein sequence ID" value="PYU1_T001603"/>
    <property type="gene ID" value="PYU1_G001603"/>
</dbReference>
<feature type="coiled-coil region" evidence="1">
    <location>
        <begin position="190"/>
        <end position="217"/>
    </location>
</feature>
<sequence>MDEFELLPDNMAALLDGYEALPELYGAGGGPVDCTDRASQASVEVATPEGHRIAAHAAPAPLLRKRSQDELQGGHEQMIALHETQQLLDLLEVAPYAVDTSHVPVASCTATVASPQSGSIVVSGGEKRCKSKNLSRERLKHELMYLRQKVRELEDELRVLRPTSSLAGTPTSLVAVDRKKAILPVWQRIAERQLDSRQKAEAENARLKDLLEGQIKLAKGLEQMLRKRPNVALMSGDARKGKKARVETDDDTIYEMLTSGLEPAYKRMDDVFRANGLFDTVDESIRHARVKTKQDSFGNEILYLELADVYVIPFDLHMTGHAAWRSVTLQFLKENHAAYERLNQPEHTIAVKFREKSHRNGTDMLVDKKVVMRRYIEKERMALVWRTLSEGEHQLSGMHTDETGWCVLQKIPASSGSSTPIGTVMKSCVHVIPEASGSSSPSTEGQPEIGMLTNFVIDSYEEDVIAINKMMENLLLEEALAINGRLKSTGMV</sequence>
<name>K3W9G2_GLOUD</name>
<dbReference type="OMA" id="MEHEDAY"/>
<dbReference type="HOGENOM" id="CLU_027764_5_0_1"/>
<evidence type="ECO:0008006" key="4">
    <source>
        <dbReference type="Google" id="ProtNLM"/>
    </source>
</evidence>
<evidence type="ECO:0000313" key="3">
    <source>
        <dbReference type="Proteomes" id="UP000019132"/>
    </source>
</evidence>
<keyword evidence="1" id="KW-0175">Coiled coil</keyword>
<protein>
    <recommendedName>
        <fullName evidence="4">M96 mating-specific protein family</fullName>
    </recommendedName>
</protein>
<evidence type="ECO:0000256" key="1">
    <source>
        <dbReference type="SAM" id="Coils"/>
    </source>
</evidence>
<dbReference type="eggNOG" id="ENOG502SHT3">
    <property type="taxonomic scope" value="Eukaryota"/>
</dbReference>
<keyword evidence="3" id="KW-1185">Reference proteome</keyword>
<accession>K3W9G2</accession>
<reference evidence="3" key="1">
    <citation type="journal article" date="2010" name="Genome Biol.">
        <title>Genome sequence of the necrotrophic plant pathogen Pythium ultimum reveals original pathogenicity mechanisms and effector repertoire.</title>
        <authorList>
            <person name="Levesque C.A."/>
            <person name="Brouwer H."/>
            <person name="Cano L."/>
            <person name="Hamilton J.P."/>
            <person name="Holt C."/>
            <person name="Huitema E."/>
            <person name="Raffaele S."/>
            <person name="Robideau G.P."/>
            <person name="Thines M."/>
            <person name="Win J."/>
            <person name="Zerillo M.M."/>
            <person name="Beakes G.W."/>
            <person name="Boore J.L."/>
            <person name="Busam D."/>
            <person name="Dumas B."/>
            <person name="Ferriera S."/>
            <person name="Fuerstenberg S.I."/>
            <person name="Gachon C.M."/>
            <person name="Gaulin E."/>
            <person name="Govers F."/>
            <person name="Grenville-Briggs L."/>
            <person name="Horner N."/>
            <person name="Hostetler J."/>
            <person name="Jiang R.H."/>
            <person name="Johnson J."/>
            <person name="Krajaejun T."/>
            <person name="Lin H."/>
            <person name="Meijer H.J."/>
            <person name="Moore B."/>
            <person name="Morris P."/>
            <person name="Phuntmart V."/>
            <person name="Puiu D."/>
            <person name="Shetty J."/>
            <person name="Stajich J.E."/>
            <person name="Tripathy S."/>
            <person name="Wawra S."/>
            <person name="van West P."/>
            <person name="Whitty B.R."/>
            <person name="Coutinho P.M."/>
            <person name="Henrissat B."/>
            <person name="Martin F."/>
            <person name="Thomas P.D."/>
            <person name="Tyler B.M."/>
            <person name="De Vries R.P."/>
            <person name="Kamoun S."/>
            <person name="Yandell M."/>
            <person name="Tisserat N."/>
            <person name="Buell C.R."/>
        </authorList>
    </citation>
    <scope>NUCLEOTIDE SEQUENCE</scope>
    <source>
        <strain evidence="3">DAOM:BR144</strain>
    </source>
</reference>
<reference evidence="2" key="3">
    <citation type="submission" date="2015-02" db="UniProtKB">
        <authorList>
            <consortium name="EnsemblProtists"/>
        </authorList>
    </citation>
    <scope>IDENTIFICATION</scope>
    <source>
        <strain evidence="2">DAOM BR144</strain>
    </source>
</reference>
<proteinExistence type="predicted"/>
<reference evidence="3" key="2">
    <citation type="submission" date="2010-04" db="EMBL/GenBank/DDBJ databases">
        <authorList>
            <person name="Buell R."/>
            <person name="Hamilton J."/>
            <person name="Hostetler J."/>
        </authorList>
    </citation>
    <scope>NUCLEOTIDE SEQUENCE [LARGE SCALE GENOMIC DNA]</scope>
    <source>
        <strain evidence="3">DAOM:BR144</strain>
    </source>
</reference>
<evidence type="ECO:0000313" key="2">
    <source>
        <dbReference type="EnsemblProtists" id="PYU1_T001603"/>
    </source>
</evidence>
<organism evidence="2 3">
    <name type="scientific">Globisporangium ultimum (strain ATCC 200006 / CBS 805.95 / DAOM BR144)</name>
    <name type="common">Pythium ultimum</name>
    <dbReference type="NCBI Taxonomy" id="431595"/>
    <lineage>
        <taxon>Eukaryota</taxon>
        <taxon>Sar</taxon>
        <taxon>Stramenopiles</taxon>
        <taxon>Oomycota</taxon>
        <taxon>Peronosporomycetes</taxon>
        <taxon>Pythiales</taxon>
        <taxon>Pythiaceae</taxon>
        <taxon>Globisporangium</taxon>
    </lineage>
</organism>
<dbReference type="AlphaFoldDB" id="K3W9G2"/>
<dbReference type="PANTHER" id="PTHR35796:SF3">
    <property type="entry name" value="BHLH DOMAIN-CONTAINING PROTEIN"/>
    <property type="match status" value="1"/>
</dbReference>
<dbReference type="EMBL" id="GL376626">
    <property type="status" value="NOT_ANNOTATED_CDS"/>
    <property type="molecule type" value="Genomic_DNA"/>
</dbReference>